<dbReference type="CDD" id="cd04301">
    <property type="entry name" value="NAT_SF"/>
    <property type="match status" value="1"/>
</dbReference>
<dbReference type="Pfam" id="PF13302">
    <property type="entry name" value="Acetyltransf_3"/>
    <property type="match status" value="1"/>
</dbReference>
<dbReference type="PROSITE" id="PS51186">
    <property type="entry name" value="GNAT"/>
    <property type="match status" value="1"/>
</dbReference>
<dbReference type="Gene3D" id="3.40.630.30">
    <property type="match status" value="1"/>
</dbReference>
<comment type="caution">
    <text evidence="2">The sequence shown here is derived from an EMBL/GenBank/DDBJ whole genome shotgun (WGS) entry which is preliminary data.</text>
</comment>
<reference evidence="2 3" key="1">
    <citation type="submission" date="2019-03" db="EMBL/GenBank/DDBJ databases">
        <title>Draft genome sequences of novel Actinobacteria.</title>
        <authorList>
            <person name="Sahin N."/>
            <person name="Ay H."/>
            <person name="Saygin H."/>
        </authorList>
    </citation>
    <scope>NUCLEOTIDE SEQUENCE [LARGE SCALE GENOMIC DNA]</scope>
    <source>
        <strain evidence="2 3">16K404</strain>
    </source>
</reference>
<name>A0A4R4V4X6_9PSEU</name>
<evidence type="ECO:0000259" key="1">
    <source>
        <dbReference type="PROSITE" id="PS51186"/>
    </source>
</evidence>
<proteinExistence type="predicted"/>
<dbReference type="PANTHER" id="PTHR43792">
    <property type="entry name" value="GNAT FAMILY, PUTATIVE (AFU_ORTHOLOGUE AFUA_3G00765)-RELATED-RELATED"/>
    <property type="match status" value="1"/>
</dbReference>
<dbReference type="EMBL" id="SMKV01000001">
    <property type="protein sequence ID" value="TDC96784.1"/>
    <property type="molecule type" value="Genomic_DNA"/>
</dbReference>
<feature type="domain" description="N-acetyltransferase" evidence="1">
    <location>
        <begin position="10"/>
        <end position="172"/>
    </location>
</feature>
<dbReference type="InterPro" id="IPR016181">
    <property type="entry name" value="Acyl_CoA_acyltransferase"/>
</dbReference>
<protein>
    <submittedName>
        <fullName evidence="2">N-acetyltransferase</fullName>
    </submittedName>
</protein>
<dbReference type="SUPFAM" id="SSF55729">
    <property type="entry name" value="Acyl-CoA N-acyltransferases (Nat)"/>
    <property type="match status" value="1"/>
</dbReference>
<evidence type="ECO:0000313" key="3">
    <source>
        <dbReference type="Proteomes" id="UP000294744"/>
    </source>
</evidence>
<dbReference type="PANTHER" id="PTHR43792:SF1">
    <property type="entry name" value="N-ACETYLTRANSFERASE DOMAIN-CONTAINING PROTEIN"/>
    <property type="match status" value="1"/>
</dbReference>
<dbReference type="Proteomes" id="UP000294744">
    <property type="component" value="Unassembled WGS sequence"/>
</dbReference>
<dbReference type="OrthoDB" id="3533156at2"/>
<evidence type="ECO:0000313" key="2">
    <source>
        <dbReference type="EMBL" id="TDC96784.1"/>
    </source>
</evidence>
<dbReference type="RefSeq" id="WP_132618421.1">
    <property type="nucleotide sequence ID" value="NZ_SMKV01000001.1"/>
</dbReference>
<gene>
    <name evidence="2" type="ORF">E1161_00730</name>
</gene>
<keyword evidence="2" id="KW-0808">Transferase</keyword>
<organism evidence="2 3">
    <name type="scientific">Saccharopolyspora aridisoli</name>
    <dbReference type="NCBI Taxonomy" id="2530385"/>
    <lineage>
        <taxon>Bacteria</taxon>
        <taxon>Bacillati</taxon>
        <taxon>Actinomycetota</taxon>
        <taxon>Actinomycetes</taxon>
        <taxon>Pseudonocardiales</taxon>
        <taxon>Pseudonocardiaceae</taxon>
        <taxon>Saccharopolyspora</taxon>
    </lineage>
</organism>
<dbReference type="AlphaFoldDB" id="A0A4R4V4X6"/>
<dbReference type="InterPro" id="IPR000182">
    <property type="entry name" value="GNAT_dom"/>
</dbReference>
<keyword evidence="3" id="KW-1185">Reference proteome</keyword>
<dbReference type="GO" id="GO:0016747">
    <property type="term" value="F:acyltransferase activity, transferring groups other than amino-acyl groups"/>
    <property type="evidence" value="ECO:0007669"/>
    <property type="project" value="InterPro"/>
</dbReference>
<accession>A0A4R4V4X6</accession>
<dbReference type="InterPro" id="IPR051531">
    <property type="entry name" value="N-acetyltransferase"/>
</dbReference>
<sequence>MQLPLTTERLVVRDWTADDADVQAALDLYGRPEVTEWLTPVISNVADLAAMRAVVHSWIESQPNLVPPTGRFAMHRREDSQVVGGLVLRMLPPYDHDVELTWQLRPDEWGHGYATEAAIALLHWAFTFDIDEIFALARPDNTRAIATAQRIGMEWAGETRKYYDTSLQVYRVRQSDLPDVPGAGGTED</sequence>